<name>A0A1G2AB75_9BACT</name>
<dbReference type="GO" id="GO:0016887">
    <property type="term" value="F:ATP hydrolysis activity"/>
    <property type="evidence" value="ECO:0007669"/>
    <property type="project" value="InterPro"/>
</dbReference>
<proteinExistence type="inferred from homology"/>
<dbReference type="SUPFAM" id="SSF52540">
    <property type="entry name" value="P-loop containing nucleoside triphosphate hydrolases"/>
    <property type="match status" value="1"/>
</dbReference>
<comment type="similarity">
    <text evidence="1">Belongs to the ABC transporter superfamily.</text>
</comment>
<dbReference type="PANTHER" id="PTHR43335">
    <property type="entry name" value="ABC TRANSPORTER, ATP-BINDING PROTEIN"/>
    <property type="match status" value="1"/>
</dbReference>
<dbReference type="AlphaFoldDB" id="A0A1G2AB75"/>
<dbReference type="PANTHER" id="PTHR43335:SF4">
    <property type="entry name" value="ABC TRANSPORTER, ATP-BINDING PROTEIN"/>
    <property type="match status" value="1"/>
</dbReference>
<keyword evidence="4" id="KW-0067">ATP-binding</keyword>
<evidence type="ECO:0000259" key="5">
    <source>
        <dbReference type="PROSITE" id="PS50893"/>
    </source>
</evidence>
<dbReference type="Pfam" id="PF00005">
    <property type="entry name" value="ABC_tran"/>
    <property type="match status" value="1"/>
</dbReference>
<accession>A0A1G2AB75</accession>
<organism evidence="6 7">
    <name type="scientific">Candidatus Jacksonbacteria bacterium RIFCSPLOWO2_02_FULL_44_20</name>
    <dbReference type="NCBI Taxonomy" id="1798460"/>
    <lineage>
        <taxon>Bacteria</taxon>
        <taxon>Candidatus Jacksoniibacteriota</taxon>
    </lineage>
</organism>
<evidence type="ECO:0000256" key="1">
    <source>
        <dbReference type="ARBA" id="ARBA00005417"/>
    </source>
</evidence>
<evidence type="ECO:0000256" key="2">
    <source>
        <dbReference type="ARBA" id="ARBA00022448"/>
    </source>
</evidence>
<keyword evidence="2" id="KW-0813">Transport</keyword>
<comment type="caution">
    <text evidence="6">The sequence shown here is derived from an EMBL/GenBank/DDBJ whole genome shotgun (WGS) entry which is preliminary data.</text>
</comment>
<keyword evidence="3" id="KW-0547">Nucleotide-binding</keyword>
<evidence type="ECO:0000313" key="6">
    <source>
        <dbReference type="EMBL" id="OGY73297.1"/>
    </source>
</evidence>
<dbReference type="Gene3D" id="3.40.50.300">
    <property type="entry name" value="P-loop containing nucleotide triphosphate hydrolases"/>
    <property type="match status" value="1"/>
</dbReference>
<reference evidence="6 7" key="1">
    <citation type="journal article" date="2016" name="Nat. Commun.">
        <title>Thousands of microbial genomes shed light on interconnected biogeochemical processes in an aquifer system.</title>
        <authorList>
            <person name="Anantharaman K."/>
            <person name="Brown C.T."/>
            <person name="Hug L.A."/>
            <person name="Sharon I."/>
            <person name="Castelle C.J."/>
            <person name="Probst A.J."/>
            <person name="Thomas B.C."/>
            <person name="Singh A."/>
            <person name="Wilkins M.J."/>
            <person name="Karaoz U."/>
            <person name="Brodie E.L."/>
            <person name="Williams K.H."/>
            <person name="Hubbard S.S."/>
            <person name="Banfield J.F."/>
        </authorList>
    </citation>
    <scope>NUCLEOTIDE SEQUENCE [LARGE SCALE GENOMIC DNA]</scope>
</reference>
<evidence type="ECO:0000256" key="4">
    <source>
        <dbReference type="ARBA" id="ARBA00022840"/>
    </source>
</evidence>
<evidence type="ECO:0000313" key="7">
    <source>
        <dbReference type="Proteomes" id="UP000178315"/>
    </source>
</evidence>
<protein>
    <recommendedName>
        <fullName evidence="5">ABC transporter domain-containing protein</fullName>
    </recommendedName>
</protein>
<gene>
    <name evidence="6" type="ORF">A3H61_00950</name>
</gene>
<dbReference type="InterPro" id="IPR003439">
    <property type="entry name" value="ABC_transporter-like_ATP-bd"/>
</dbReference>
<dbReference type="CDD" id="cd03230">
    <property type="entry name" value="ABC_DR_subfamily_A"/>
    <property type="match status" value="1"/>
</dbReference>
<dbReference type="GO" id="GO:0005524">
    <property type="term" value="F:ATP binding"/>
    <property type="evidence" value="ECO:0007669"/>
    <property type="project" value="UniProtKB-KW"/>
</dbReference>
<evidence type="ECO:0000256" key="3">
    <source>
        <dbReference type="ARBA" id="ARBA00022741"/>
    </source>
</evidence>
<feature type="domain" description="ABC transporter" evidence="5">
    <location>
        <begin position="2"/>
        <end position="238"/>
    </location>
</feature>
<dbReference type="InterPro" id="IPR027417">
    <property type="entry name" value="P-loop_NTPase"/>
</dbReference>
<sequence length="316" mass="35337">MISIEHLSKKYGLLQALKDVSFSVQDGEVLGFLGPNGAGKSTTMKIITGYTAPTEGSVKVNGLEVWEHPLEVKRQIGYLPESVPLYDDMTVLEYLQFIGSIRIKARSAFNSGSLPLAESLARVVKLCGLANVVRRPIGELSKGYRQRTCLAQAIIHNPDILILDEPTSGLDPNQISEVRDVIREIGREKTVMISTHILQEVQAVCDRVIIINEGRIVAHGTTAELERQSESAQSVYVKMRGLKEKIHQLLLDLPDIHEVRHRDTESADIFGFEVTATGSLDIRERIFRRAVSLDTPILEMRVERVSLEEVFRQLTK</sequence>
<dbReference type="PROSITE" id="PS50893">
    <property type="entry name" value="ABC_TRANSPORTER_2"/>
    <property type="match status" value="1"/>
</dbReference>
<dbReference type="Proteomes" id="UP000178315">
    <property type="component" value="Unassembled WGS sequence"/>
</dbReference>
<dbReference type="SMART" id="SM00382">
    <property type="entry name" value="AAA"/>
    <property type="match status" value="1"/>
</dbReference>
<dbReference type="InterPro" id="IPR003593">
    <property type="entry name" value="AAA+_ATPase"/>
</dbReference>
<dbReference type="EMBL" id="MHJU01000014">
    <property type="protein sequence ID" value="OGY73297.1"/>
    <property type="molecule type" value="Genomic_DNA"/>
</dbReference>